<gene>
    <name evidence="1" type="ORF">CODIS_20080</name>
</gene>
<dbReference type="AlphaFoldDB" id="A0A7Z0VL63"/>
<dbReference type="Proteomes" id="UP000094769">
    <property type="component" value="Unassembled WGS sequence"/>
</dbReference>
<protein>
    <recommendedName>
        <fullName evidence="3">DUF1302 domain-containing protein</fullName>
    </recommendedName>
</protein>
<evidence type="ECO:0000313" key="2">
    <source>
        <dbReference type="Proteomes" id="UP000094769"/>
    </source>
</evidence>
<keyword evidence="2" id="KW-1185">Reference proteome</keyword>
<dbReference type="Pfam" id="PF06980">
    <property type="entry name" value="DUF1302"/>
    <property type="match status" value="1"/>
</dbReference>
<evidence type="ECO:0000313" key="1">
    <source>
        <dbReference type="EMBL" id="ODJ87593.1"/>
    </source>
</evidence>
<evidence type="ECO:0008006" key="3">
    <source>
        <dbReference type="Google" id="ProtNLM"/>
    </source>
</evidence>
<name>A0A7Z0VL63_9GAMM</name>
<comment type="caution">
    <text evidence="1">The sequence shown here is derived from an EMBL/GenBank/DDBJ whole genome shotgun (WGS) entry which is preliminary data.</text>
</comment>
<dbReference type="EMBL" id="MARB01000010">
    <property type="protein sequence ID" value="ODJ87593.1"/>
    <property type="molecule type" value="Genomic_DNA"/>
</dbReference>
<organism evidence="1 2">
    <name type="scientific">Candidatus Thiodiazotropha endolucinida</name>
    <dbReference type="NCBI Taxonomy" id="1655433"/>
    <lineage>
        <taxon>Bacteria</taxon>
        <taxon>Pseudomonadati</taxon>
        <taxon>Pseudomonadota</taxon>
        <taxon>Gammaproteobacteria</taxon>
        <taxon>Chromatiales</taxon>
        <taxon>Sedimenticolaceae</taxon>
        <taxon>Candidatus Thiodiazotropha</taxon>
    </lineage>
</organism>
<proteinExistence type="predicted"/>
<dbReference type="RefSeq" id="WP_069124620.1">
    <property type="nucleotide sequence ID" value="NZ_MARB01000010.1"/>
</dbReference>
<reference evidence="1 2" key="1">
    <citation type="submission" date="2016-06" db="EMBL/GenBank/DDBJ databases">
        <title>Genome sequence of endosymbiont of Candidatus Endolucinida thiodiazotropha.</title>
        <authorList>
            <person name="Poehlein A."/>
            <person name="Koenig S."/>
            <person name="Heiden S.E."/>
            <person name="Thuermer A."/>
            <person name="Voget S."/>
            <person name="Daniel R."/>
            <person name="Markert S."/>
            <person name="Gros O."/>
            <person name="Schweder T."/>
        </authorList>
    </citation>
    <scope>NUCLEOTIDE SEQUENCE [LARGE SCALE GENOMIC DNA]</scope>
    <source>
        <strain evidence="1 2">COS</strain>
    </source>
</reference>
<dbReference type="InterPro" id="IPR010727">
    <property type="entry name" value="DUF1302"/>
</dbReference>
<sequence>MSKQTVLGGVSTVIPWVAFCVATALPLQTLAWQSKDGTLVVRGFVEDATYVRDDVGLTKQRLTGQVEFAKDMGARGIFSEFSVNGTFRGSYDAVYDLKEKDFGDEAGGAVSFPAPANTPFFASLPGSPGFPVTDSPVYAGTFGPLGLGDGAIPLPGANPLAGGTAIAGPDNPNDGLVLAAEDVYDYEDNGVMLATPVRPCDTDDRGCEEGIGDKDLDELRFAEFNDRADFLRELYVAGTVPMENNEELTFTFGRQQVVWGRTDLFRVLDVINPVDYSRNNIYDELEDSRIPMGILTVEHRKGATEQFEDLNFQVVWKWEKFRPHSLGQGGQPYRILGIGNALRALKNCWDNGCTVGNFPAPGVTVDFPSQTIGIRDVNLPDWDAGELGLRMEGVYKGVGFSVNALRYRSQLPSLRGGIASDNPFTPPVENQVWPYSLAFDVEYPWITLLGGSLDIYSESMKSAIRIEAAYTRGEEFPDTLSSRLFSESDVVRWVVGIDRPTFIPFLNERRAFLISAQLFGQHLLDHRTSMSNNIGLPTTNEVGFVDWENNYIATLLIQGNYMNDRLTPQLLTAWDFKAGSGVAGPSLTYKPSNNWVITAGFNFKFGDGAIEADDNRSAVPYSPFPFPAPQMSSTGLSGFEPLGRFRSGPIGSAINEDEFQLTVRYQF</sequence>
<accession>A0A7Z0VL63</accession>